<dbReference type="Gene3D" id="1.10.10.10">
    <property type="entry name" value="Winged helix-like DNA-binding domain superfamily/Winged helix DNA-binding domain"/>
    <property type="match status" value="1"/>
</dbReference>
<feature type="domain" description="RNA polymerase sigma-70 region 4" evidence="8">
    <location>
        <begin position="169"/>
        <end position="218"/>
    </location>
</feature>
<keyword evidence="2" id="KW-0805">Transcription regulation</keyword>
<dbReference type="OrthoDB" id="9782108at2"/>
<proteinExistence type="inferred from homology"/>
<dbReference type="InterPro" id="IPR013324">
    <property type="entry name" value="RNA_pol_sigma_r3/r4-like"/>
</dbReference>
<feature type="region of interest" description="Disordered" evidence="6">
    <location>
        <begin position="22"/>
        <end position="43"/>
    </location>
</feature>
<keyword evidence="4" id="KW-0238">DNA-binding</keyword>
<keyword evidence="5" id="KW-0804">Transcription</keyword>
<dbReference type="SUPFAM" id="SSF88946">
    <property type="entry name" value="Sigma2 domain of RNA polymerase sigma factors"/>
    <property type="match status" value="1"/>
</dbReference>
<evidence type="ECO:0000313" key="10">
    <source>
        <dbReference type="Proteomes" id="UP000232693"/>
    </source>
</evidence>
<comment type="similarity">
    <text evidence="1">Belongs to the sigma-70 factor family. ECF subfamily.</text>
</comment>
<evidence type="ECO:0000259" key="7">
    <source>
        <dbReference type="Pfam" id="PF04542"/>
    </source>
</evidence>
<keyword evidence="3" id="KW-0731">Sigma factor</keyword>
<dbReference type="AlphaFoldDB" id="A0A2K9ANC1"/>
<dbReference type="GO" id="GO:0016987">
    <property type="term" value="F:sigma factor activity"/>
    <property type="evidence" value="ECO:0007669"/>
    <property type="project" value="UniProtKB-KW"/>
</dbReference>
<organism evidence="9 10">
    <name type="scientific">Kangiella profundi</name>
    <dbReference type="NCBI Taxonomy" id="1561924"/>
    <lineage>
        <taxon>Bacteria</taxon>
        <taxon>Pseudomonadati</taxon>
        <taxon>Pseudomonadota</taxon>
        <taxon>Gammaproteobacteria</taxon>
        <taxon>Kangiellales</taxon>
        <taxon>Kangiellaceae</taxon>
        <taxon>Kangiella</taxon>
    </lineage>
</organism>
<feature type="compositionally biased region" description="Polar residues" evidence="6">
    <location>
        <begin position="22"/>
        <end position="42"/>
    </location>
</feature>
<dbReference type="KEGG" id="kpd:CW740_01130"/>
<dbReference type="InterPro" id="IPR013325">
    <property type="entry name" value="RNA_pol_sigma_r2"/>
</dbReference>
<evidence type="ECO:0000256" key="2">
    <source>
        <dbReference type="ARBA" id="ARBA00023015"/>
    </source>
</evidence>
<dbReference type="GO" id="GO:0003677">
    <property type="term" value="F:DNA binding"/>
    <property type="evidence" value="ECO:0007669"/>
    <property type="project" value="UniProtKB-KW"/>
</dbReference>
<reference evidence="9 10" key="1">
    <citation type="submission" date="2017-12" db="EMBL/GenBank/DDBJ databases">
        <title>Kangiella profundi FT102 completed genome.</title>
        <authorList>
            <person name="Xu J."/>
            <person name="Wang J."/>
            <person name="Lu Y."/>
        </authorList>
    </citation>
    <scope>NUCLEOTIDE SEQUENCE [LARGE SCALE GENOMIC DNA]</scope>
    <source>
        <strain evidence="9 10">FT102</strain>
    </source>
</reference>
<name>A0A2K9ANC1_9GAMM</name>
<dbReference type="SUPFAM" id="SSF88659">
    <property type="entry name" value="Sigma3 and sigma4 domains of RNA polymerase sigma factors"/>
    <property type="match status" value="1"/>
</dbReference>
<dbReference type="PANTHER" id="PTHR43133">
    <property type="entry name" value="RNA POLYMERASE ECF-TYPE SIGMA FACTO"/>
    <property type="match status" value="1"/>
</dbReference>
<dbReference type="Pfam" id="PF04545">
    <property type="entry name" value="Sigma70_r4"/>
    <property type="match status" value="1"/>
</dbReference>
<dbReference type="NCBIfam" id="NF009166">
    <property type="entry name" value="PRK12513.1"/>
    <property type="match status" value="1"/>
</dbReference>
<evidence type="ECO:0000259" key="8">
    <source>
        <dbReference type="Pfam" id="PF04545"/>
    </source>
</evidence>
<gene>
    <name evidence="9" type="ORF">CW740_01130</name>
</gene>
<dbReference type="InterPro" id="IPR039425">
    <property type="entry name" value="RNA_pol_sigma-70-like"/>
</dbReference>
<evidence type="ECO:0000256" key="3">
    <source>
        <dbReference type="ARBA" id="ARBA00023082"/>
    </source>
</evidence>
<dbReference type="EMBL" id="CP025120">
    <property type="protein sequence ID" value="AUD77913.1"/>
    <property type="molecule type" value="Genomic_DNA"/>
</dbReference>
<evidence type="ECO:0000256" key="4">
    <source>
        <dbReference type="ARBA" id="ARBA00023125"/>
    </source>
</evidence>
<dbReference type="PANTHER" id="PTHR43133:SF8">
    <property type="entry name" value="RNA POLYMERASE SIGMA FACTOR HI_1459-RELATED"/>
    <property type="match status" value="1"/>
</dbReference>
<keyword evidence="10" id="KW-1185">Reference proteome</keyword>
<dbReference type="InterPro" id="IPR014284">
    <property type="entry name" value="RNA_pol_sigma-70_dom"/>
</dbReference>
<feature type="domain" description="RNA polymerase sigma-70 region 2" evidence="7">
    <location>
        <begin position="64"/>
        <end position="131"/>
    </location>
</feature>
<dbReference type="Pfam" id="PF04542">
    <property type="entry name" value="Sigma70_r2"/>
    <property type="match status" value="1"/>
</dbReference>
<accession>A0A2K9ANC1</accession>
<dbReference type="InterPro" id="IPR036388">
    <property type="entry name" value="WH-like_DNA-bd_sf"/>
</dbReference>
<dbReference type="InterPro" id="IPR007630">
    <property type="entry name" value="RNA_pol_sigma70_r4"/>
</dbReference>
<dbReference type="Gene3D" id="1.10.1740.10">
    <property type="match status" value="1"/>
</dbReference>
<evidence type="ECO:0000313" key="9">
    <source>
        <dbReference type="EMBL" id="AUD77913.1"/>
    </source>
</evidence>
<dbReference type="NCBIfam" id="TIGR02937">
    <property type="entry name" value="sigma70-ECF"/>
    <property type="match status" value="1"/>
</dbReference>
<dbReference type="GO" id="GO:0006352">
    <property type="term" value="P:DNA-templated transcription initiation"/>
    <property type="evidence" value="ECO:0007669"/>
    <property type="project" value="InterPro"/>
</dbReference>
<protein>
    <submittedName>
        <fullName evidence="9">RNA polymerase subunit sigma-24</fullName>
    </submittedName>
</protein>
<evidence type="ECO:0000256" key="5">
    <source>
        <dbReference type="ARBA" id="ARBA00023163"/>
    </source>
</evidence>
<dbReference type="Proteomes" id="UP000232693">
    <property type="component" value="Chromosome"/>
</dbReference>
<sequence>MLESLKLTSHYGAGDVFQKRTGVSRSNETLDSNQQRQASHSDQLSDEALMLGYAKGNMRAFEQLYQRHKNPLLRYFLRQVDSRATAEELFQETWQSVIKSSDNYQASAKFTTWLYHMARNKLIDHYRKQGRGEELSLDEQVEIQPAAHSVDEPEQQLNDAQSKQQYLWALGQLPPAQREVLVLKIESAMTVQEIAETIQDNAEAVKSRLRYAVQKLKQLISEAKLEVEL</sequence>
<dbReference type="InterPro" id="IPR007627">
    <property type="entry name" value="RNA_pol_sigma70_r2"/>
</dbReference>
<evidence type="ECO:0000256" key="6">
    <source>
        <dbReference type="SAM" id="MobiDB-lite"/>
    </source>
</evidence>
<evidence type="ECO:0000256" key="1">
    <source>
        <dbReference type="ARBA" id="ARBA00010641"/>
    </source>
</evidence>